<reference evidence="3" key="1">
    <citation type="submission" date="2016-10" db="EMBL/GenBank/DDBJ databases">
        <authorList>
            <person name="Varghese N."/>
            <person name="Submissions S."/>
        </authorList>
    </citation>
    <scope>NUCLEOTIDE SEQUENCE [LARGE SCALE GENOMIC DNA]</scope>
    <source>
        <strain evidence="3">930I</strain>
    </source>
</reference>
<proteinExistence type="predicted"/>
<evidence type="ECO:0000256" key="1">
    <source>
        <dbReference type="SAM" id="Phobius"/>
    </source>
</evidence>
<dbReference type="EMBL" id="FNCV01000011">
    <property type="protein sequence ID" value="SDH73993.1"/>
    <property type="molecule type" value="Genomic_DNA"/>
</dbReference>
<keyword evidence="1" id="KW-1133">Transmembrane helix</keyword>
<keyword evidence="3" id="KW-1185">Reference proteome</keyword>
<accession>A0A1G8EVQ3</accession>
<evidence type="ECO:0000313" key="3">
    <source>
        <dbReference type="Proteomes" id="UP000217076"/>
    </source>
</evidence>
<organism evidence="2 3">
    <name type="scientific">Roseospirillum parvum</name>
    <dbReference type="NCBI Taxonomy" id="83401"/>
    <lineage>
        <taxon>Bacteria</taxon>
        <taxon>Pseudomonadati</taxon>
        <taxon>Pseudomonadota</taxon>
        <taxon>Alphaproteobacteria</taxon>
        <taxon>Rhodospirillales</taxon>
        <taxon>Rhodospirillaceae</taxon>
        <taxon>Roseospirillum</taxon>
    </lineage>
</organism>
<keyword evidence="1" id="KW-0812">Transmembrane</keyword>
<name>A0A1G8EVQ3_9PROT</name>
<dbReference type="Proteomes" id="UP000217076">
    <property type="component" value="Unassembled WGS sequence"/>
</dbReference>
<feature type="transmembrane region" description="Helical" evidence="1">
    <location>
        <begin position="143"/>
        <end position="160"/>
    </location>
</feature>
<dbReference type="RefSeq" id="WP_092621228.1">
    <property type="nucleotide sequence ID" value="NZ_FNCV01000011.1"/>
</dbReference>
<evidence type="ECO:0000313" key="2">
    <source>
        <dbReference type="EMBL" id="SDH73993.1"/>
    </source>
</evidence>
<gene>
    <name evidence="2" type="ORF">SAMN05421742_11157</name>
</gene>
<protein>
    <submittedName>
        <fullName evidence="2">Uncharacterized protein</fullName>
    </submittedName>
</protein>
<feature type="transmembrane region" description="Helical" evidence="1">
    <location>
        <begin position="85"/>
        <end position="105"/>
    </location>
</feature>
<sequence length="166" mass="18259">MIKGFREWFKTLCQPVRYDQFGPEEPDFSIDDEFEAARERGSIKVNEEWDATRRLTMRGNASGAIAALALFGSQSLGNGAPRVELFSLVVLFCAGLAALFLRQLLLIWRAHQQRCGLVAAVPNGQGYLPALAFEWGARQLDKVAVLCLVAGVLWGGWTLFSLTGPA</sequence>
<dbReference type="AlphaFoldDB" id="A0A1G8EVQ3"/>
<feature type="transmembrane region" description="Helical" evidence="1">
    <location>
        <begin position="55"/>
        <end position="73"/>
    </location>
</feature>
<keyword evidence="1" id="KW-0472">Membrane</keyword>